<dbReference type="EMBL" id="RKHK01000001">
    <property type="protein sequence ID" value="ROR73749.1"/>
    <property type="molecule type" value="Genomic_DNA"/>
</dbReference>
<evidence type="ECO:0000313" key="3">
    <source>
        <dbReference type="Proteomes" id="UP000280668"/>
    </source>
</evidence>
<accession>A0A3N2BET0</accession>
<dbReference type="RefSeq" id="WP_148058928.1">
    <property type="nucleotide sequence ID" value="NZ_RKHK01000001.1"/>
</dbReference>
<name>A0A3N2BET0_9MICO</name>
<organism evidence="2 3">
    <name type="scientific">Bogoriella caseilytica</name>
    <dbReference type="NCBI Taxonomy" id="56055"/>
    <lineage>
        <taxon>Bacteria</taxon>
        <taxon>Bacillati</taxon>
        <taxon>Actinomycetota</taxon>
        <taxon>Actinomycetes</taxon>
        <taxon>Micrococcales</taxon>
        <taxon>Bogoriellaceae</taxon>
        <taxon>Bogoriella</taxon>
    </lineage>
</organism>
<dbReference type="AlphaFoldDB" id="A0A3N2BET0"/>
<dbReference type="Pfam" id="PF20060">
    <property type="entry name" value="DUF6459"/>
    <property type="match status" value="1"/>
</dbReference>
<dbReference type="Proteomes" id="UP000280668">
    <property type="component" value="Unassembled WGS sequence"/>
</dbReference>
<dbReference type="OrthoDB" id="3731420at2"/>
<gene>
    <name evidence="2" type="ORF">EDD31_2137</name>
</gene>
<keyword evidence="3" id="KW-1185">Reference proteome</keyword>
<feature type="region of interest" description="Disordered" evidence="1">
    <location>
        <begin position="1"/>
        <end position="28"/>
    </location>
</feature>
<proteinExistence type="predicted"/>
<dbReference type="InterPro" id="IPR045596">
    <property type="entry name" value="DUF6459"/>
</dbReference>
<reference evidence="2 3" key="1">
    <citation type="submission" date="2018-11" db="EMBL/GenBank/DDBJ databases">
        <title>Sequencing the genomes of 1000 actinobacteria strains.</title>
        <authorList>
            <person name="Klenk H.-P."/>
        </authorList>
    </citation>
    <scope>NUCLEOTIDE SEQUENCE [LARGE SCALE GENOMIC DNA]</scope>
    <source>
        <strain evidence="2 3">DSM 11294</strain>
    </source>
</reference>
<comment type="caution">
    <text evidence="2">The sequence shown here is derived from an EMBL/GenBank/DDBJ whole genome shotgun (WGS) entry which is preliminary data.</text>
</comment>
<evidence type="ECO:0000256" key="1">
    <source>
        <dbReference type="SAM" id="MobiDB-lite"/>
    </source>
</evidence>
<sequence length="132" mass="14370">MSTAVIAPAQPIPPAPTSPATAAELPDPAPWAGTLVRNTVEVLQGLRPAGQLMRWLTPPLYDRVAHQAAPPERRPRHRLPRRATVRRVRVCEVSPGVVEAAVILHDGAHLRAAAVRLEARRTRWCVTALQIG</sequence>
<evidence type="ECO:0000313" key="2">
    <source>
        <dbReference type="EMBL" id="ROR73749.1"/>
    </source>
</evidence>
<protein>
    <submittedName>
        <fullName evidence="2">Uncharacterized protein</fullName>
    </submittedName>
</protein>